<dbReference type="OrthoDB" id="1999292at2"/>
<organism evidence="1 2">
    <name type="scientific">Enterococcus columbae DSM 7374 = ATCC 51263</name>
    <dbReference type="NCBI Taxonomy" id="1121865"/>
    <lineage>
        <taxon>Bacteria</taxon>
        <taxon>Bacillati</taxon>
        <taxon>Bacillota</taxon>
        <taxon>Bacilli</taxon>
        <taxon>Lactobacillales</taxon>
        <taxon>Enterococcaceae</taxon>
        <taxon>Enterococcus</taxon>
    </lineage>
</organism>
<dbReference type="Proteomes" id="UP000014113">
    <property type="component" value="Unassembled WGS sequence"/>
</dbReference>
<accession>S0KUG5</accession>
<evidence type="ECO:0000313" key="2">
    <source>
        <dbReference type="Proteomes" id="UP000014113"/>
    </source>
</evidence>
<protein>
    <submittedName>
        <fullName evidence="1">Uncharacterized protein</fullName>
    </submittedName>
</protein>
<dbReference type="PATRIC" id="fig|1121865.3.peg.696"/>
<sequence length="243" mass="28691">MVDYNKDVKKSNFNKDSRAEQELGIFMDENYYSRLCEDQAPYLTFERETDLRLQYEGIDVIIRTEDSREIIIDEKSALYYTNSNLDTFAFELSFIKEGKVRDGWLIKDGLKTEYYMLIWPNARCIKDRKTGQKIQIDLAEITSKDFTIVEAILLSKEKLLKYLSSVGLTREVLMEKAKRLRLSKQNSRENYAYDNLEGLNFLHLTFTLRLPEKPINLIISKKKLIELADRAYFISDRGYFPCY</sequence>
<dbReference type="RefSeq" id="WP_016182869.1">
    <property type="nucleotide sequence ID" value="NZ_JXKI01000006.1"/>
</dbReference>
<evidence type="ECO:0000313" key="1">
    <source>
        <dbReference type="EMBL" id="EOW87454.1"/>
    </source>
</evidence>
<dbReference type="eggNOG" id="ENOG5033GNB">
    <property type="taxonomic scope" value="Bacteria"/>
</dbReference>
<dbReference type="EMBL" id="ASWJ01000003">
    <property type="protein sequence ID" value="EOW87454.1"/>
    <property type="molecule type" value="Genomic_DNA"/>
</dbReference>
<dbReference type="AlphaFoldDB" id="S0KUG5"/>
<proteinExistence type="predicted"/>
<reference evidence="1 2" key="1">
    <citation type="submission" date="2013-03" db="EMBL/GenBank/DDBJ databases">
        <title>The Genome Sequence of Enterococcus columbae ATCC_51263 (PacBio/Illumina hybrid assembly).</title>
        <authorList>
            <consortium name="The Broad Institute Genomics Platform"/>
            <consortium name="The Broad Institute Genome Sequencing Center for Infectious Disease"/>
            <person name="Earl A."/>
            <person name="Russ C."/>
            <person name="Gilmore M."/>
            <person name="Surin D."/>
            <person name="Walker B."/>
            <person name="Young S."/>
            <person name="Zeng Q."/>
            <person name="Gargeya S."/>
            <person name="Fitzgerald M."/>
            <person name="Haas B."/>
            <person name="Abouelleil A."/>
            <person name="Allen A.W."/>
            <person name="Alvarado L."/>
            <person name="Arachchi H.M."/>
            <person name="Berlin A.M."/>
            <person name="Chapman S.B."/>
            <person name="Gainer-Dewar J."/>
            <person name="Goldberg J."/>
            <person name="Griggs A."/>
            <person name="Gujja S."/>
            <person name="Hansen M."/>
            <person name="Howarth C."/>
            <person name="Imamovic A."/>
            <person name="Ireland A."/>
            <person name="Larimer J."/>
            <person name="McCowan C."/>
            <person name="Murphy C."/>
            <person name="Pearson M."/>
            <person name="Poon T.W."/>
            <person name="Priest M."/>
            <person name="Roberts A."/>
            <person name="Saif S."/>
            <person name="Shea T."/>
            <person name="Sisk P."/>
            <person name="Sykes S."/>
            <person name="Wortman J."/>
            <person name="Nusbaum C."/>
            <person name="Birren B."/>
        </authorList>
    </citation>
    <scope>NUCLEOTIDE SEQUENCE [LARGE SCALE GENOMIC DNA]</scope>
    <source>
        <strain evidence="1 2">ATCC 51263</strain>
    </source>
</reference>
<dbReference type="STRING" id="1121865.OMW_00706"/>
<gene>
    <name evidence="1" type="ORF">I568_00498</name>
</gene>
<comment type="caution">
    <text evidence="1">The sequence shown here is derived from an EMBL/GenBank/DDBJ whole genome shotgun (WGS) entry which is preliminary data.</text>
</comment>
<name>S0KUG5_9ENTE</name>
<keyword evidence="2" id="KW-1185">Reference proteome</keyword>